<dbReference type="GO" id="GO:0015485">
    <property type="term" value="F:cholesterol binding"/>
    <property type="evidence" value="ECO:0007669"/>
    <property type="project" value="TreeGrafter"/>
</dbReference>
<dbReference type="GO" id="GO:0015918">
    <property type="term" value="P:sterol transport"/>
    <property type="evidence" value="ECO:0007669"/>
    <property type="project" value="TreeGrafter"/>
</dbReference>
<proteinExistence type="predicted"/>
<dbReference type="EMBL" id="CAQQ02136063">
    <property type="status" value="NOT_ANNOTATED_CDS"/>
    <property type="molecule type" value="Genomic_DNA"/>
</dbReference>
<sequence>MPDSTVDADEEEQTGVFERLGAKTEQCLEAFFTRWGTFFATYPWYTLLAGTIFLVLAGLGIKYLHITTNPVELWASPQSRARVEREYFDSTFQPFYRIEQIIIKAVDLPEIVHPTADGPVTFGPVFNKSFLIEVLNLQQKILEIGAKEGSGIEKICYAPLSSEGVETTAENCVVQSLWGYFENDVERLDDSDEENGFNVTYLDQFHRCFSNPYLCLAPYGGPIDPAIALGGFLKTGEQLGANTKYEKANALIL</sequence>
<organism evidence="3 4">
    <name type="scientific">Megaselia scalaris</name>
    <name type="common">Humpbacked fly</name>
    <name type="synonym">Phora scalaris</name>
    <dbReference type="NCBI Taxonomy" id="36166"/>
    <lineage>
        <taxon>Eukaryota</taxon>
        <taxon>Metazoa</taxon>
        <taxon>Ecdysozoa</taxon>
        <taxon>Arthropoda</taxon>
        <taxon>Hexapoda</taxon>
        <taxon>Insecta</taxon>
        <taxon>Pterygota</taxon>
        <taxon>Neoptera</taxon>
        <taxon>Endopterygota</taxon>
        <taxon>Diptera</taxon>
        <taxon>Brachycera</taxon>
        <taxon>Muscomorpha</taxon>
        <taxon>Platypezoidea</taxon>
        <taxon>Phoridae</taxon>
        <taxon>Megaseliini</taxon>
        <taxon>Megaselia</taxon>
    </lineage>
</organism>
<feature type="domain" description="NPC1 middle luminal" evidence="2">
    <location>
        <begin position="85"/>
        <end position="253"/>
    </location>
</feature>
<keyword evidence="1" id="KW-0472">Membrane</keyword>
<accession>T1H0W5</accession>
<keyword evidence="1" id="KW-1133">Transmembrane helix</keyword>
<evidence type="ECO:0000259" key="2">
    <source>
        <dbReference type="Pfam" id="PF22314"/>
    </source>
</evidence>
<dbReference type="STRING" id="36166.T1H0W5"/>
<dbReference type="PANTHER" id="PTHR45727:SF2">
    <property type="entry name" value="NPC INTRACELLULAR CHOLESTEROL TRANSPORTER 1"/>
    <property type="match status" value="1"/>
</dbReference>
<dbReference type="GO" id="GO:0042632">
    <property type="term" value="P:cholesterol homeostasis"/>
    <property type="evidence" value="ECO:0007669"/>
    <property type="project" value="TreeGrafter"/>
</dbReference>
<dbReference type="Proteomes" id="UP000015102">
    <property type="component" value="Unassembled WGS sequence"/>
</dbReference>
<evidence type="ECO:0000313" key="4">
    <source>
        <dbReference type="Proteomes" id="UP000015102"/>
    </source>
</evidence>
<dbReference type="AlphaFoldDB" id="T1H0W5"/>
<protein>
    <recommendedName>
        <fullName evidence="2">NPC1 middle luminal domain-containing protein</fullName>
    </recommendedName>
</protein>
<dbReference type="InterPro" id="IPR053956">
    <property type="entry name" value="NPC1_MLD"/>
</dbReference>
<keyword evidence="1" id="KW-0812">Transmembrane</keyword>
<feature type="transmembrane region" description="Helical" evidence="1">
    <location>
        <begin position="42"/>
        <end position="61"/>
    </location>
</feature>
<reference evidence="3" key="2">
    <citation type="submission" date="2015-06" db="UniProtKB">
        <authorList>
            <consortium name="EnsemblMetazoa"/>
        </authorList>
    </citation>
    <scope>IDENTIFICATION</scope>
</reference>
<dbReference type="PANTHER" id="PTHR45727">
    <property type="entry name" value="NPC INTRACELLULAR CHOLESTEROL TRANSPORTER 1"/>
    <property type="match status" value="1"/>
</dbReference>
<dbReference type="Pfam" id="PF22314">
    <property type="entry name" value="NPC1_MLD"/>
    <property type="match status" value="1"/>
</dbReference>
<keyword evidence="4" id="KW-1185">Reference proteome</keyword>
<evidence type="ECO:0000313" key="3">
    <source>
        <dbReference type="EnsemblMetazoa" id="MESCA009811-PA"/>
    </source>
</evidence>
<dbReference type="OMA" id="WEQAFIS"/>
<dbReference type="GO" id="GO:0005886">
    <property type="term" value="C:plasma membrane"/>
    <property type="evidence" value="ECO:0007669"/>
    <property type="project" value="TreeGrafter"/>
</dbReference>
<evidence type="ECO:0000256" key="1">
    <source>
        <dbReference type="SAM" id="Phobius"/>
    </source>
</evidence>
<reference evidence="4" key="1">
    <citation type="submission" date="2013-02" db="EMBL/GenBank/DDBJ databases">
        <authorList>
            <person name="Hughes D."/>
        </authorList>
    </citation>
    <scope>NUCLEOTIDE SEQUENCE</scope>
    <source>
        <strain>Durham</strain>
        <strain evidence="4">NC isolate 2 -- Noor lab</strain>
    </source>
</reference>
<dbReference type="EnsemblMetazoa" id="MESCA009811-RA">
    <property type="protein sequence ID" value="MESCA009811-PA"/>
    <property type="gene ID" value="MESCA009811"/>
</dbReference>
<name>T1H0W5_MEGSC</name>
<dbReference type="GO" id="GO:0030299">
    <property type="term" value="P:intestinal cholesterol absorption"/>
    <property type="evidence" value="ECO:0007669"/>
    <property type="project" value="TreeGrafter"/>
</dbReference>
<dbReference type="HOGENOM" id="CLU_1100782_0_0_1"/>